<name>A0A4Y2FWH9_ARAVE</name>
<organism evidence="1 2">
    <name type="scientific">Araneus ventricosus</name>
    <name type="common">Orbweaver spider</name>
    <name type="synonym">Epeira ventricosa</name>
    <dbReference type="NCBI Taxonomy" id="182803"/>
    <lineage>
        <taxon>Eukaryota</taxon>
        <taxon>Metazoa</taxon>
        <taxon>Ecdysozoa</taxon>
        <taxon>Arthropoda</taxon>
        <taxon>Chelicerata</taxon>
        <taxon>Arachnida</taxon>
        <taxon>Araneae</taxon>
        <taxon>Araneomorphae</taxon>
        <taxon>Entelegynae</taxon>
        <taxon>Araneoidea</taxon>
        <taxon>Araneidae</taxon>
        <taxon>Araneus</taxon>
    </lineage>
</organism>
<accession>A0A4Y2FWH9</accession>
<gene>
    <name evidence="1" type="ORF">AVEN_204776_1</name>
</gene>
<protein>
    <submittedName>
        <fullName evidence="1">Uncharacterized protein</fullName>
    </submittedName>
</protein>
<dbReference type="AlphaFoldDB" id="A0A4Y2FWH9"/>
<proteinExistence type="predicted"/>
<dbReference type="EMBL" id="BGPR01001106">
    <property type="protein sequence ID" value="GBM45653.1"/>
    <property type="molecule type" value="Genomic_DNA"/>
</dbReference>
<reference evidence="1 2" key="1">
    <citation type="journal article" date="2019" name="Sci. Rep.">
        <title>Orb-weaving spider Araneus ventricosus genome elucidates the spidroin gene catalogue.</title>
        <authorList>
            <person name="Kono N."/>
            <person name="Nakamura H."/>
            <person name="Ohtoshi R."/>
            <person name="Moran D.A.P."/>
            <person name="Shinohara A."/>
            <person name="Yoshida Y."/>
            <person name="Fujiwara M."/>
            <person name="Mori M."/>
            <person name="Tomita M."/>
            <person name="Arakawa K."/>
        </authorList>
    </citation>
    <scope>NUCLEOTIDE SEQUENCE [LARGE SCALE GENOMIC DNA]</scope>
</reference>
<sequence length="101" mass="11668">MGLKTLTKTQNYWVLGWNLEKGVKISSRRRRQSHFEDYSAKKEDIIYCCDVNGQALEHEQNPAEWRLFIDSSKRSLKAVLLHIGHVYPSIPVACSTNTMET</sequence>
<dbReference type="PANTHER" id="PTHR46114:SF1">
    <property type="entry name" value="ZAD DOMAIN-CONTAINING PROTEIN"/>
    <property type="match status" value="1"/>
</dbReference>
<comment type="caution">
    <text evidence="1">The sequence shown here is derived from an EMBL/GenBank/DDBJ whole genome shotgun (WGS) entry which is preliminary data.</text>
</comment>
<dbReference type="OrthoDB" id="8063408at2759"/>
<dbReference type="PANTHER" id="PTHR46114">
    <property type="entry name" value="APPLE DOMAIN-CONTAINING PROTEIN"/>
    <property type="match status" value="1"/>
</dbReference>
<evidence type="ECO:0000313" key="1">
    <source>
        <dbReference type="EMBL" id="GBM45653.1"/>
    </source>
</evidence>
<keyword evidence="2" id="KW-1185">Reference proteome</keyword>
<dbReference type="Proteomes" id="UP000499080">
    <property type="component" value="Unassembled WGS sequence"/>
</dbReference>
<evidence type="ECO:0000313" key="2">
    <source>
        <dbReference type="Proteomes" id="UP000499080"/>
    </source>
</evidence>